<keyword evidence="1" id="KW-0732">Signal</keyword>
<comment type="caution">
    <text evidence="2">The sequence shown here is derived from an EMBL/GenBank/DDBJ whole genome shotgun (WGS) entry which is preliminary data.</text>
</comment>
<feature type="signal peptide" evidence="1">
    <location>
        <begin position="1"/>
        <end position="24"/>
    </location>
</feature>
<reference evidence="2" key="1">
    <citation type="submission" date="2023-03" db="EMBL/GenBank/DDBJ databases">
        <title>Chitinimonas shenzhenensis gen. nov., sp. nov., a novel member of family Burkholderiaceae isolated from activated sludge collected in Shen Zhen, China.</title>
        <authorList>
            <person name="Wang X."/>
        </authorList>
    </citation>
    <scope>NUCLEOTIDE SEQUENCE</scope>
    <source>
        <strain evidence="2">DQS-5</strain>
    </source>
</reference>
<name>A0ABT7DXF3_9NEIS</name>
<proteinExistence type="predicted"/>
<dbReference type="EMBL" id="JARRAF010000012">
    <property type="protein sequence ID" value="MDK2124744.1"/>
    <property type="molecule type" value="Genomic_DNA"/>
</dbReference>
<keyword evidence="3" id="KW-1185">Reference proteome</keyword>
<sequence length="280" mass="31268">MFKAASSGLGVLLWASLAWQPALASERNALAANLLDQMIKQEGGAYAQRLGSVLPLPMGMDRAGFLQTLKNGWQDQTGRLTVSVPLKVKNWGSGGGHEPWQFKDESVQRYFKQVFNTIRTGMAQKGYQISFSKNDLFHGHIFSFEHDGLKDFGIVFHAKEYPNDAQFVEQNGGKGADSNFSVNDGNYKLRNFVWIASASKVWLVQADRPAMQPLITADWLDPNSDDPVLKMLYTLQLKALTVQDQYFNELGQSLGSVNYFSVDAIKQITGSRVTKDILFF</sequence>
<dbReference type="RefSeq" id="WP_284101058.1">
    <property type="nucleotide sequence ID" value="NZ_JARRAF010000012.1"/>
</dbReference>
<organism evidence="2 3">
    <name type="scientific">Parachitinimonas caeni</name>
    <dbReference type="NCBI Taxonomy" id="3031301"/>
    <lineage>
        <taxon>Bacteria</taxon>
        <taxon>Pseudomonadati</taxon>
        <taxon>Pseudomonadota</taxon>
        <taxon>Betaproteobacteria</taxon>
        <taxon>Neisseriales</taxon>
        <taxon>Chitinibacteraceae</taxon>
        <taxon>Parachitinimonas</taxon>
    </lineage>
</organism>
<dbReference type="Proteomes" id="UP001172778">
    <property type="component" value="Unassembled WGS sequence"/>
</dbReference>
<dbReference type="PANTHER" id="PTHR35759:SF1">
    <property type="entry name" value="OS07G0673000 PROTEIN"/>
    <property type="match status" value="1"/>
</dbReference>
<evidence type="ECO:0000256" key="1">
    <source>
        <dbReference type="SAM" id="SignalP"/>
    </source>
</evidence>
<feature type="chain" id="PRO_5047373807" evidence="1">
    <location>
        <begin position="25"/>
        <end position="280"/>
    </location>
</feature>
<evidence type="ECO:0000313" key="2">
    <source>
        <dbReference type="EMBL" id="MDK2124744.1"/>
    </source>
</evidence>
<gene>
    <name evidence="2" type="ORF">PZA18_11860</name>
</gene>
<dbReference type="PANTHER" id="PTHR35759">
    <property type="entry name" value="BNAA09G03860D PROTEIN"/>
    <property type="match status" value="1"/>
</dbReference>
<accession>A0ABT7DXF3</accession>
<evidence type="ECO:0000313" key="3">
    <source>
        <dbReference type="Proteomes" id="UP001172778"/>
    </source>
</evidence>
<protein>
    <submittedName>
        <fullName evidence="2">Uncharacterized protein</fullName>
    </submittedName>
</protein>